<dbReference type="Pfam" id="PF00903">
    <property type="entry name" value="Glyoxalase"/>
    <property type="match status" value="1"/>
</dbReference>
<dbReference type="OrthoDB" id="10249419at2759"/>
<dbReference type="PANTHER" id="PTHR35006:SF4">
    <property type="entry name" value="BLR7706 PROTEIN"/>
    <property type="match status" value="1"/>
</dbReference>
<name>A0A067T0A4_GALM3</name>
<gene>
    <name evidence="2" type="ORF">GALMADRAFT_156110</name>
</gene>
<dbReference type="STRING" id="685588.A0A067T0A4"/>
<dbReference type="Proteomes" id="UP000027222">
    <property type="component" value="Unassembled WGS sequence"/>
</dbReference>
<dbReference type="EMBL" id="KL142378">
    <property type="protein sequence ID" value="KDR76625.1"/>
    <property type="molecule type" value="Genomic_DNA"/>
</dbReference>
<dbReference type="AlphaFoldDB" id="A0A067T0A4"/>
<dbReference type="HOGENOM" id="CLU_046006_6_1_1"/>
<evidence type="ECO:0000313" key="2">
    <source>
        <dbReference type="EMBL" id="KDR76625.1"/>
    </source>
</evidence>
<dbReference type="InterPro" id="IPR037523">
    <property type="entry name" value="VOC_core"/>
</dbReference>
<evidence type="ECO:0000313" key="3">
    <source>
        <dbReference type="Proteomes" id="UP000027222"/>
    </source>
</evidence>
<dbReference type="CDD" id="cd07262">
    <property type="entry name" value="VOC_like"/>
    <property type="match status" value="1"/>
</dbReference>
<dbReference type="Gene3D" id="3.10.180.10">
    <property type="entry name" value="2,3-Dihydroxybiphenyl 1,2-Dioxygenase, domain 1"/>
    <property type="match status" value="1"/>
</dbReference>
<protein>
    <recommendedName>
        <fullName evidence="1">VOC domain-containing protein</fullName>
    </recommendedName>
</protein>
<keyword evidence="3" id="KW-1185">Reference proteome</keyword>
<dbReference type="InterPro" id="IPR029068">
    <property type="entry name" value="Glyas_Bleomycin-R_OHBP_Dase"/>
</dbReference>
<dbReference type="InterPro" id="IPR004360">
    <property type="entry name" value="Glyas_Fos-R_dOase_dom"/>
</dbReference>
<evidence type="ECO:0000259" key="1">
    <source>
        <dbReference type="PROSITE" id="PS51819"/>
    </source>
</evidence>
<reference evidence="3" key="1">
    <citation type="journal article" date="2014" name="Proc. Natl. Acad. Sci. U.S.A.">
        <title>Extensive sampling of basidiomycete genomes demonstrates inadequacy of the white-rot/brown-rot paradigm for wood decay fungi.</title>
        <authorList>
            <person name="Riley R."/>
            <person name="Salamov A.A."/>
            <person name="Brown D.W."/>
            <person name="Nagy L.G."/>
            <person name="Floudas D."/>
            <person name="Held B.W."/>
            <person name="Levasseur A."/>
            <person name="Lombard V."/>
            <person name="Morin E."/>
            <person name="Otillar R."/>
            <person name="Lindquist E.A."/>
            <person name="Sun H."/>
            <person name="LaButti K.M."/>
            <person name="Schmutz J."/>
            <person name="Jabbour D."/>
            <person name="Luo H."/>
            <person name="Baker S.E."/>
            <person name="Pisabarro A.G."/>
            <person name="Walton J.D."/>
            <person name="Blanchette R.A."/>
            <person name="Henrissat B."/>
            <person name="Martin F."/>
            <person name="Cullen D."/>
            <person name="Hibbett D.S."/>
            <person name="Grigoriev I.V."/>
        </authorList>
    </citation>
    <scope>NUCLEOTIDE SEQUENCE [LARGE SCALE GENOMIC DNA]</scope>
    <source>
        <strain evidence="3">CBS 339.88</strain>
    </source>
</reference>
<dbReference type="SUPFAM" id="SSF54593">
    <property type="entry name" value="Glyoxalase/Bleomycin resistance protein/Dihydroxybiphenyl dioxygenase"/>
    <property type="match status" value="1"/>
</dbReference>
<dbReference type="PANTHER" id="PTHR35006">
    <property type="entry name" value="GLYOXALASE FAMILY PROTEIN (AFU_ORTHOLOGUE AFUA_5G14830)"/>
    <property type="match status" value="1"/>
</dbReference>
<dbReference type="PROSITE" id="PS51819">
    <property type="entry name" value="VOC"/>
    <property type="match status" value="1"/>
</dbReference>
<accession>A0A067T0A4</accession>
<proteinExistence type="predicted"/>
<feature type="domain" description="VOC" evidence="1">
    <location>
        <begin position="15"/>
        <end position="139"/>
    </location>
</feature>
<organism evidence="2 3">
    <name type="scientific">Galerina marginata (strain CBS 339.88)</name>
    <dbReference type="NCBI Taxonomy" id="685588"/>
    <lineage>
        <taxon>Eukaryota</taxon>
        <taxon>Fungi</taxon>
        <taxon>Dikarya</taxon>
        <taxon>Basidiomycota</taxon>
        <taxon>Agaricomycotina</taxon>
        <taxon>Agaricomycetes</taxon>
        <taxon>Agaricomycetidae</taxon>
        <taxon>Agaricales</taxon>
        <taxon>Agaricineae</taxon>
        <taxon>Strophariaceae</taxon>
        <taxon>Galerina</taxon>
    </lineage>
</organism>
<sequence>MSSNYYDTNKARRGLLGHLSFGVPLMSIAEPFYTAIFTPLEITIVYKDQLSNPKAVGYGWGEREPFCLFENKDAAPHGKGTHLAFNAPTRGAVDKFYEAALEHGGKGDGKPGVRKEIHDNYYGCFVYDPFGHRLEAVYQDEPNVESSS</sequence>